<dbReference type="EMBL" id="JBHUEK010000025">
    <property type="protein sequence ID" value="MFD1780227.1"/>
    <property type="molecule type" value="Genomic_DNA"/>
</dbReference>
<dbReference type="PANTHER" id="PTHR10584:SF166">
    <property type="entry name" value="RIBOKINASE"/>
    <property type="match status" value="1"/>
</dbReference>
<feature type="binding site" evidence="12">
    <location>
        <position position="277"/>
    </location>
    <ligand>
        <name>ATP</name>
        <dbReference type="ChEBI" id="CHEBI:30616"/>
    </ligand>
</feature>
<feature type="binding site" evidence="12">
    <location>
        <begin position="221"/>
        <end position="226"/>
    </location>
    <ligand>
        <name>ATP</name>
        <dbReference type="ChEBI" id="CHEBI:30616"/>
    </ligand>
</feature>
<sequence length="310" mass="31987">MSADVVVVGSLNVDMVVNVKERPEWGETVLGHGFFTGNGGKGGNQAYAAAKLGASVAMLGCVGDDLFGEQLLNGLNEVGADTSYIEKVSGVSSGVAVISVNAEGDNSIVVSPGANDHVTPEYVRQHEEVISKAKLVMIQLEIPLETVIEVANIAHAHNIPVMLDPAPARKLPDELLKKVNYIVPNESELGVVADTKIADVESAKKASSWLLNKGVGIVFAKLGGKGVVVSREENVFAVDPHAVVAVDTTAAGDAFAGALATALASGKNLQEATEFANAVGALTVTKKGAQASMPTLEETKKILGTGKPGQ</sequence>
<keyword evidence="12" id="KW-0963">Cytoplasm</keyword>
<keyword evidence="7 12" id="KW-0418">Kinase</keyword>
<dbReference type="InterPro" id="IPR002139">
    <property type="entry name" value="Ribo/fructo_kinase"/>
</dbReference>
<feature type="binding site" evidence="12">
    <location>
        <position position="141"/>
    </location>
    <ligand>
        <name>substrate</name>
    </ligand>
</feature>
<evidence type="ECO:0000256" key="3">
    <source>
        <dbReference type="ARBA" id="ARBA00016943"/>
    </source>
</evidence>
<dbReference type="PANTHER" id="PTHR10584">
    <property type="entry name" value="SUGAR KINASE"/>
    <property type="match status" value="1"/>
</dbReference>
<evidence type="ECO:0000313" key="14">
    <source>
        <dbReference type="EMBL" id="MFD1780227.1"/>
    </source>
</evidence>
<dbReference type="SUPFAM" id="SSF53613">
    <property type="entry name" value="Ribokinase-like"/>
    <property type="match status" value="1"/>
</dbReference>
<evidence type="ECO:0000313" key="15">
    <source>
        <dbReference type="Proteomes" id="UP001597227"/>
    </source>
</evidence>
<protein>
    <recommendedName>
        <fullName evidence="3 12">Ribokinase</fullName>
        <shortName evidence="12">RK</shortName>
        <ecNumber evidence="2 12">2.7.1.15</ecNumber>
    </recommendedName>
</protein>
<dbReference type="InterPro" id="IPR011611">
    <property type="entry name" value="PfkB_dom"/>
</dbReference>
<evidence type="ECO:0000259" key="13">
    <source>
        <dbReference type="Pfam" id="PF00294"/>
    </source>
</evidence>
<feature type="binding site" evidence="12">
    <location>
        <position position="185"/>
    </location>
    <ligand>
        <name>ATP</name>
        <dbReference type="ChEBI" id="CHEBI:30616"/>
    </ligand>
</feature>
<evidence type="ECO:0000256" key="1">
    <source>
        <dbReference type="ARBA" id="ARBA00005380"/>
    </source>
</evidence>
<dbReference type="NCBIfam" id="TIGR02152">
    <property type="entry name" value="D_ribokin_bact"/>
    <property type="match status" value="1"/>
</dbReference>
<evidence type="ECO:0000256" key="12">
    <source>
        <dbReference type="HAMAP-Rule" id="MF_01987"/>
    </source>
</evidence>
<comment type="caution">
    <text evidence="12">Lacks conserved residue(s) required for the propagation of feature annotation.</text>
</comment>
<evidence type="ECO:0000256" key="2">
    <source>
        <dbReference type="ARBA" id="ARBA00012035"/>
    </source>
</evidence>
<comment type="catalytic activity">
    <reaction evidence="12">
        <text>D-ribose + ATP = D-ribose 5-phosphate + ADP + H(+)</text>
        <dbReference type="Rhea" id="RHEA:13697"/>
        <dbReference type="ChEBI" id="CHEBI:15378"/>
        <dbReference type="ChEBI" id="CHEBI:30616"/>
        <dbReference type="ChEBI" id="CHEBI:47013"/>
        <dbReference type="ChEBI" id="CHEBI:78346"/>
        <dbReference type="ChEBI" id="CHEBI:456216"/>
        <dbReference type="EC" id="2.7.1.15"/>
    </reaction>
</comment>
<keyword evidence="8 12" id="KW-0067">ATP-binding</keyword>
<dbReference type="Pfam" id="PF00294">
    <property type="entry name" value="PfkB"/>
    <property type="match status" value="1"/>
</dbReference>
<keyword evidence="15" id="KW-1185">Reference proteome</keyword>
<evidence type="ECO:0000256" key="8">
    <source>
        <dbReference type="ARBA" id="ARBA00022840"/>
    </source>
</evidence>
<name>A0ABW4MQJ5_9BACI</name>
<keyword evidence="4 12" id="KW-0808">Transferase</keyword>
<dbReference type="EC" id="2.7.1.15" evidence="2 12"/>
<feature type="binding site" evidence="12">
    <location>
        <position position="286"/>
    </location>
    <ligand>
        <name>K(+)</name>
        <dbReference type="ChEBI" id="CHEBI:29103"/>
    </ligand>
</feature>
<feature type="binding site" evidence="12">
    <location>
        <position position="249"/>
    </location>
    <ligand>
        <name>K(+)</name>
        <dbReference type="ChEBI" id="CHEBI:29103"/>
    </ligand>
</feature>
<feature type="binding site" evidence="12">
    <location>
        <begin position="40"/>
        <end position="44"/>
    </location>
    <ligand>
        <name>substrate</name>
    </ligand>
</feature>
<dbReference type="HAMAP" id="MF_01987">
    <property type="entry name" value="Ribokinase"/>
    <property type="match status" value="1"/>
</dbReference>
<gene>
    <name evidence="12 14" type="primary">rbsK</name>
    <name evidence="14" type="ORF">ACFSFW_16305</name>
</gene>
<comment type="cofactor">
    <cofactor evidence="12">
        <name>Mg(2+)</name>
        <dbReference type="ChEBI" id="CHEBI:18420"/>
    </cofactor>
    <text evidence="12">Requires a divalent cation, most likely magnesium in vivo, as an electrophilic catalyst to aid phosphoryl group transfer. It is the chelate of the metal and the nucleotide that is the actual substrate.</text>
</comment>
<keyword evidence="5 12" id="KW-0479">Metal-binding</keyword>
<dbReference type="InterPro" id="IPR011877">
    <property type="entry name" value="Ribokinase"/>
</dbReference>
<evidence type="ECO:0000256" key="6">
    <source>
        <dbReference type="ARBA" id="ARBA00022741"/>
    </source>
</evidence>
<dbReference type="Proteomes" id="UP001597227">
    <property type="component" value="Unassembled WGS sequence"/>
</dbReference>
<dbReference type="GO" id="GO:0004747">
    <property type="term" value="F:ribokinase activity"/>
    <property type="evidence" value="ECO:0007669"/>
    <property type="project" value="UniProtKB-EC"/>
</dbReference>
<feature type="binding site" evidence="12">
    <location>
        <begin position="12"/>
        <end position="14"/>
    </location>
    <ligand>
        <name>substrate</name>
    </ligand>
</feature>
<keyword evidence="10 12" id="KW-0630">Potassium</keyword>
<evidence type="ECO:0000256" key="7">
    <source>
        <dbReference type="ARBA" id="ARBA00022777"/>
    </source>
</evidence>
<evidence type="ECO:0000256" key="10">
    <source>
        <dbReference type="ARBA" id="ARBA00022958"/>
    </source>
</evidence>
<comment type="subunit">
    <text evidence="12">Homodimer.</text>
</comment>
<feature type="binding site" evidence="12">
    <location>
        <position position="253"/>
    </location>
    <ligand>
        <name>substrate</name>
    </ligand>
</feature>
<evidence type="ECO:0000256" key="11">
    <source>
        <dbReference type="ARBA" id="ARBA00023277"/>
    </source>
</evidence>
<feature type="binding site" evidence="12">
    <location>
        <position position="292"/>
    </location>
    <ligand>
        <name>K(+)</name>
        <dbReference type="ChEBI" id="CHEBI:29103"/>
    </ligand>
</feature>
<feature type="binding site" evidence="12">
    <location>
        <begin position="252"/>
        <end position="253"/>
    </location>
    <ligand>
        <name>ATP</name>
        <dbReference type="ChEBI" id="CHEBI:30616"/>
    </ligand>
</feature>
<dbReference type="RefSeq" id="WP_388039823.1">
    <property type="nucleotide sequence ID" value="NZ_JBHUEK010000025.1"/>
</dbReference>
<comment type="pathway">
    <text evidence="12">Carbohydrate metabolism; D-ribose degradation; D-ribose 5-phosphate from beta-D-ribopyranose: step 2/2.</text>
</comment>
<dbReference type="InterPro" id="IPR002173">
    <property type="entry name" value="Carboh/pur_kinase_PfkB_CS"/>
</dbReference>
<feature type="binding site" evidence="12">
    <location>
        <position position="247"/>
    </location>
    <ligand>
        <name>K(+)</name>
        <dbReference type="ChEBI" id="CHEBI:29103"/>
    </ligand>
</feature>
<feature type="binding site" evidence="12">
    <location>
        <position position="283"/>
    </location>
    <ligand>
        <name>K(+)</name>
        <dbReference type="ChEBI" id="CHEBI:29103"/>
    </ligand>
</feature>
<keyword evidence="9 12" id="KW-0460">Magnesium</keyword>
<comment type="subcellular location">
    <subcellularLocation>
        <location evidence="12">Cytoplasm</location>
    </subcellularLocation>
</comment>
<keyword evidence="11 12" id="KW-0119">Carbohydrate metabolism</keyword>
<evidence type="ECO:0000256" key="5">
    <source>
        <dbReference type="ARBA" id="ARBA00022723"/>
    </source>
</evidence>
<dbReference type="CDD" id="cd01174">
    <property type="entry name" value="ribokinase"/>
    <property type="match status" value="1"/>
</dbReference>
<feature type="active site" description="Proton acceptor" evidence="12">
    <location>
        <position position="253"/>
    </location>
</feature>
<dbReference type="Gene3D" id="3.40.1190.20">
    <property type="match status" value="1"/>
</dbReference>
<evidence type="ECO:0000256" key="4">
    <source>
        <dbReference type="ARBA" id="ARBA00022679"/>
    </source>
</evidence>
<dbReference type="InterPro" id="IPR029056">
    <property type="entry name" value="Ribokinase-like"/>
</dbReference>
<comment type="caution">
    <text evidence="14">The sequence shown here is derived from an EMBL/GenBank/DDBJ whole genome shotgun (WGS) entry which is preliminary data.</text>
</comment>
<comment type="activity regulation">
    <text evidence="12">Activated by a monovalent cation that binds near, but not in, the active site. The most likely occupant of the site in vivo is potassium. Ion binding induces a conformational change that may alter substrate affinity.</text>
</comment>
<organism evidence="14 15">
    <name type="scientific">Fredinandcohnia salidurans</name>
    <dbReference type="NCBI Taxonomy" id="2595041"/>
    <lineage>
        <taxon>Bacteria</taxon>
        <taxon>Bacillati</taxon>
        <taxon>Bacillota</taxon>
        <taxon>Bacilli</taxon>
        <taxon>Bacillales</taxon>
        <taxon>Bacillaceae</taxon>
        <taxon>Fredinandcohnia</taxon>
    </lineage>
</organism>
<comment type="similarity">
    <text evidence="12">Belongs to the carbohydrate kinase PfkB family. Ribokinase subfamily.</text>
</comment>
<dbReference type="PRINTS" id="PR00990">
    <property type="entry name" value="RIBOKINASE"/>
</dbReference>
<dbReference type="PROSITE" id="PS00584">
    <property type="entry name" value="PFKB_KINASES_2"/>
    <property type="match status" value="1"/>
</dbReference>
<reference evidence="15" key="1">
    <citation type="journal article" date="2019" name="Int. J. Syst. Evol. Microbiol.">
        <title>The Global Catalogue of Microorganisms (GCM) 10K type strain sequencing project: providing services to taxonomists for standard genome sequencing and annotation.</title>
        <authorList>
            <consortium name="The Broad Institute Genomics Platform"/>
            <consortium name="The Broad Institute Genome Sequencing Center for Infectious Disease"/>
            <person name="Wu L."/>
            <person name="Ma J."/>
        </authorList>
    </citation>
    <scope>NUCLEOTIDE SEQUENCE [LARGE SCALE GENOMIC DNA]</scope>
    <source>
        <strain evidence="15">CCUG 15531</strain>
    </source>
</reference>
<feature type="binding site" evidence="12">
    <location>
        <position position="288"/>
    </location>
    <ligand>
        <name>K(+)</name>
        <dbReference type="ChEBI" id="CHEBI:29103"/>
    </ligand>
</feature>
<evidence type="ECO:0000256" key="9">
    <source>
        <dbReference type="ARBA" id="ARBA00022842"/>
    </source>
</evidence>
<accession>A0ABW4MQJ5</accession>
<comment type="function">
    <text evidence="12">Catalyzes the phosphorylation of ribose at O-5 in a reaction requiring ATP and magnesium. The resulting D-ribose-5-phosphate can then be used either for sythesis of nucleotides, histidine, and tryptophan, or as a component of the pentose phosphate pathway.</text>
</comment>
<keyword evidence="6 12" id="KW-0547">Nucleotide-binding</keyword>
<feature type="domain" description="Carbohydrate kinase PfkB" evidence="13">
    <location>
        <begin position="3"/>
        <end position="295"/>
    </location>
</feature>
<proteinExistence type="inferred from homology"/>
<comment type="similarity">
    <text evidence="1">Belongs to the carbohydrate kinase pfkB family.</text>
</comment>